<dbReference type="OrthoDB" id="5786186at2"/>
<evidence type="ECO:0000259" key="3">
    <source>
        <dbReference type="Pfam" id="PF13505"/>
    </source>
</evidence>
<dbReference type="InterPro" id="IPR027385">
    <property type="entry name" value="Beta-barrel_OMP"/>
</dbReference>
<evidence type="ECO:0000256" key="1">
    <source>
        <dbReference type="ARBA" id="ARBA00022729"/>
    </source>
</evidence>
<dbReference type="GeneID" id="95568117"/>
<proteinExistence type="predicted"/>
<evidence type="ECO:0000313" key="4">
    <source>
        <dbReference type="EMBL" id="EGA71602.1"/>
    </source>
</evidence>
<accession>E8M2U4</accession>
<reference evidence="4 5" key="1">
    <citation type="journal article" date="2012" name="Int. J. Syst. Evol. Microbiol.">
        <title>Vibrio caribbeanicus sp. nov., isolated from the marine sponge Scleritoderma cyanea.</title>
        <authorList>
            <person name="Hoffmann M."/>
            <person name="Monday S.R."/>
            <person name="Allard M.W."/>
            <person name="Strain E.A."/>
            <person name="Whittaker P."/>
            <person name="Naum M."/>
            <person name="McCarthy P.J."/>
            <person name="Lopez J.V."/>
            <person name="Fischer M."/>
            <person name="Brown E.W."/>
        </authorList>
    </citation>
    <scope>NUCLEOTIDE SEQUENCE [LARGE SCALE GENOMIC DNA]</scope>
    <source>
        <strain evidence="5">DSMZ 21326</strain>
    </source>
</reference>
<feature type="signal peptide" evidence="2">
    <location>
        <begin position="1"/>
        <end position="24"/>
    </location>
</feature>
<comment type="caution">
    <text evidence="4">The sequence shown here is derived from an EMBL/GenBank/DDBJ whole genome shotgun (WGS) entry which is preliminary data.</text>
</comment>
<dbReference type="AlphaFoldDB" id="E8M2U4"/>
<feature type="domain" description="Outer membrane protein beta-barrel" evidence="3">
    <location>
        <begin position="13"/>
        <end position="228"/>
    </location>
</feature>
<keyword evidence="1 2" id="KW-0732">Signal</keyword>
<protein>
    <recommendedName>
        <fullName evidence="3">Outer membrane protein beta-barrel domain-containing protein</fullName>
    </recommendedName>
</protein>
<evidence type="ECO:0000256" key="2">
    <source>
        <dbReference type="SAM" id="SignalP"/>
    </source>
</evidence>
<dbReference type="InterPro" id="IPR011250">
    <property type="entry name" value="OMP/PagP_B-barrel"/>
</dbReference>
<organism evidence="4 5">
    <name type="scientific">Vibrio sinaloensis DSM 21326</name>
    <dbReference type="NCBI Taxonomy" id="945550"/>
    <lineage>
        <taxon>Bacteria</taxon>
        <taxon>Pseudomonadati</taxon>
        <taxon>Pseudomonadota</taxon>
        <taxon>Gammaproteobacteria</taxon>
        <taxon>Vibrionales</taxon>
        <taxon>Vibrionaceae</taxon>
        <taxon>Vibrio</taxon>
        <taxon>Vibrio oreintalis group</taxon>
    </lineage>
</organism>
<evidence type="ECO:0000313" key="5">
    <source>
        <dbReference type="Proteomes" id="UP000006228"/>
    </source>
</evidence>
<dbReference type="Proteomes" id="UP000006228">
    <property type="component" value="Unassembled WGS sequence"/>
</dbReference>
<dbReference type="Gene3D" id="2.40.160.20">
    <property type="match status" value="1"/>
</dbReference>
<dbReference type="EMBL" id="AEVT01000018">
    <property type="protein sequence ID" value="EGA71602.1"/>
    <property type="molecule type" value="Genomic_DNA"/>
</dbReference>
<name>E8M2U4_PHOS4</name>
<feature type="chain" id="PRO_5003224626" description="Outer membrane protein beta-barrel domain-containing protein" evidence="2">
    <location>
        <begin position="25"/>
        <end position="229"/>
    </location>
</feature>
<dbReference type="RefSeq" id="WP_008074279.1">
    <property type="nucleotide sequence ID" value="NZ_AEVT01000018.1"/>
</dbReference>
<gene>
    <name evidence="4" type="ORF">VISI1226_12486</name>
</gene>
<dbReference type="Pfam" id="PF13505">
    <property type="entry name" value="OMP_b-brl"/>
    <property type="match status" value="1"/>
</dbReference>
<sequence length="229" mass="24782">MNLIKTMSVAPILALVAYSAGATASDDLIDSESKLAFKEGIFVGGSIGKVNYDRDDVYGPIADLNPDLLSSDSKESLALGLNVGYRINPYWAVNLDVEMSQIEGELNGSFGDEWAKSKTELTTVNIRPEVHLIWPVSETVEVYGLVGANIGLSRVEQEDFDSAGGASSDSLNTSSFSPAYGVGGQWLFDESWSVKGEVTRYDVDVELGGDYEYETTQTEFSLGVTYHFG</sequence>
<dbReference type="SUPFAM" id="SSF56925">
    <property type="entry name" value="OMPA-like"/>
    <property type="match status" value="1"/>
</dbReference>